<dbReference type="Pfam" id="PF07980">
    <property type="entry name" value="SusD_RagB"/>
    <property type="match status" value="1"/>
</dbReference>
<reference evidence="9" key="1">
    <citation type="submission" date="2016-11" db="EMBL/GenBank/DDBJ databases">
        <authorList>
            <person name="Varghese N."/>
            <person name="Submissions S."/>
        </authorList>
    </citation>
    <scope>NUCLEOTIDE SEQUENCE [LARGE SCALE GENOMIC DNA]</scope>
    <source>
        <strain evidence="9">DSM 26910</strain>
    </source>
</reference>
<dbReference type="STRING" id="1484053.SAMN05444274_106245"/>
<dbReference type="PROSITE" id="PS51257">
    <property type="entry name" value="PROKAR_LIPOPROTEIN"/>
    <property type="match status" value="1"/>
</dbReference>
<organism evidence="8 9">
    <name type="scientific">Mariniphaga anaerophila</name>
    <dbReference type="NCBI Taxonomy" id="1484053"/>
    <lineage>
        <taxon>Bacteria</taxon>
        <taxon>Pseudomonadati</taxon>
        <taxon>Bacteroidota</taxon>
        <taxon>Bacteroidia</taxon>
        <taxon>Marinilabiliales</taxon>
        <taxon>Prolixibacteraceae</taxon>
        <taxon>Mariniphaga</taxon>
    </lineage>
</organism>
<keyword evidence="4" id="KW-0472">Membrane</keyword>
<comment type="subcellular location">
    <subcellularLocation>
        <location evidence="1">Cell outer membrane</location>
    </subcellularLocation>
</comment>
<comment type="similarity">
    <text evidence="2">Belongs to the SusD family.</text>
</comment>
<name>A0A1M5CSB2_9BACT</name>
<dbReference type="Gene3D" id="1.25.40.900">
    <property type="match status" value="1"/>
</dbReference>
<dbReference type="CDD" id="cd08977">
    <property type="entry name" value="SusD"/>
    <property type="match status" value="1"/>
</dbReference>
<dbReference type="AlphaFoldDB" id="A0A1M5CSB2"/>
<dbReference type="Pfam" id="PF14322">
    <property type="entry name" value="SusD-like_3"/>
    <property type="match status" value="1"/>
</dbReference>
<dbReference type="InterPro" id="IPR033985">
    <property type="entry name" value="SusD-like_N"/>
</dbReference>
<gene>
    <name evidence="8" type="ORF">SAMN05444274_106245</name>
</gene>
<dbReference type="Gene3D" id="1.25.40.390">
    <property type="match status" value="1"/>
</dbReference>
<feature type="domain" description="RagB/SusD" evidence="6">
    <location>
        <begin position="342"/>
        <end position="479"/>
    </location>
</feature>
<dbReference type="InterPro" id="IPR011990">
    <property type="entry name" value="TPR-like_helical_dom_sf"/>
</dbReference>
<sequence>MLKKTIYSIIVAGALLLQGCEGFLEETPSGSLPADEAITSVTDLNNAVNGVYTGMIDFDLGLGDFTEPYSYYGGDFIAYADLKGGDLDYTSSNNHISPMARFEHSPESNYSEQFWQMPYTLTGRVNDIFSVIDGIEVEDDEQEQFNDLKGQLYALRALFHFDAARLFAKLPTLADMDAANSGIPLSKEKYHVDFEPTRSTLRETYDFIKEDLNAALGLLSEETNLGHINYWAAKGLLARVHLYLGENNEALAAAQEVIDDSPYSLYAIDEYLNVWGVEGAAELMFEVLTNAAHNSQRNSIGYYTHSGGYGECAFSTQGYELLTADANDIRSQLIEWEEDETDTKGYYTQKYPGRNGSLYQNNPAVIRLSEVYLIAAEASVKGGTASQGKSAEWYINQLRQNRISGYSDVATVTLDDVLTERRKELVAEGHRCWDAWRNGKSIYSPRMNREIDGNYGRAILPIPKRERDISPGLTQNPDY</sequence>
<protein>
    <submittedName>
        <fullName evidence="8">SusD family protein</fullName>
    </submittedName>
</protein>
<dbReference type="InterPro" id="IPR012944">
    <property type="entry name" value="SusD_RagB_dom"/>
</dbReference>
<dbReference type="RefSeq" id="WP_073002624.1">
    <property type="nucleotide sequence ID" value="NZ_FQUM01000006.1"/>
</dbReference>
<dbReference type="Proteomes" id="UP000184164">
    <property type="component" value="Unassembled WGS sequence"/>
</dbReference>
<proteinExistence type="inferred from homology"/>
<keyword evidence="3" id="KW-0732">Signal</keyword>
<accession>A0A1M5CSB2</accession>
<evidence type="ECO:0000259" key="6">
    <source>
        <dbReference type="Pfam" id="PF07980"/>
    </source>
</evidence>
<dbReference type="SUPFAM" id="SSF48452">
    <property type="entry name" value="TPR-like"/>
    <property type="match status" value="1"/>
</dbReference>
<evidence type="ECO:0000256" key="1">
    <source>
        <dbReference type="ARBA" id="ARBA00004442"/>
    </source>
</evidence>
<keyword evidence="9" id="KW-1185">Reference proteome</keyword>
<evidence type="ECO:0000256" key="4">
    <source>
        <dbReference type="ARBA" id="ARBA00023136"/>
    </source>
</evidence>
<dbReference type="GO" id="GO:0009279">
    <property type="term" value="C:cell outer membrane"/>
    <property type="evidence" value="ECO:0007669"/>
    <property type="project" value="UniProtKB-SubCell"/>
</dbReference>
<dbReference type="Gene3D" id="2.20.20.130">
    <property type="match status" value="1"/>
</dbReference>
<evidence type="ECO:0000256" key="3">
    <source>
        <dbReference type="ARBA" id="ARBA00022729"/>
    </source>
</evidence>
<evidence type="ECO:0000256" key="5">
    <source>
        <dbReference type="ARBA" id="ARBA00023237"/>
    </source>
</evidence>
<keyword evidence="5" id="KW-0998">Cell outer membrane</keyword>
<evidence type="ECO:0000256" key="2">
    <source>
        <dbReference type="ARBA" id="ARBA00006275"/>
    </source>
</evidence>
<dbReference type="EMBL" id="FQUM01000006">
    <property type="protein sequence ID" value="SHF57655.1"/>
    <property type="molecule type" value="Genomic_DNA"/>
</dbReference>
<evidence type="ECO:0000259" key="7">
    <source>
        <dbReference type="Pfam" id="PF14322"/>
    </source>
</evidence>
<feature type="domain" description="SusD-like N-terminal" evidence="7">
    <location>
        <begin position="105"/>
        <end position="242"/>
    </location>
</feature>
<evidence type="ECO:0000313" key="8">
    <source>
        <dbReference type="EMBL" id="SHF57655.1"/>
    </source>
</evidence>
<evidence type="ECO:0000313" key="9">
    <source>
        <dbReference type="Proteomes" id="UP000184164"/>
    </source>
</evidence>